<dbReference type="SUPFAM" id="SSF52402">
    <property type="entry name" value="Adenine nucleotide alpha hydrolases-like"/>
    <property type="match status" value="2"/>
</dbReference>
<evidence type="ECO:0000256" key="1">
    <source>
        <dbReference type="ARBA" id="ARBA00008791"/>
    </source>
</evidence>
<keyword evidence="4" id="KW-1185">Reference proteome</keyword>
<comment type="caution">
    <text evidence="3">The sequence shown here is derived from an EMBL/GenBank/DDBJ whole genome shotgun (WGS) entry which is preliminary data.</text>
</comment>
<dbReference type="PANTHER" id="PTHR46268:SF6">
    <property type="entry name" value="UNIVERSAL STRESS PROTEIN UP12"/>
    <property type="match status" value="1"/>
</dbReference>
<evidence type="ECO:0000313" key="3">
    <source>
        <dbReference type="EMBL" id="GJF12969.1"/>
    </source>
</evidence>
<reference evidence="3 4" key="1">
    <citation type="submission" date="2021-08" db="EMBL/GenBank/DDBJ databases">
        <title>Draft genome sequence of Mycolicibacterium sp. NGTWS1702 strain.</title>
        <authorList>
            <person name="Matsumoto M."/>
            <person name="Tang B.C.C."/>
            <person name="Machida Y."/>
            <person name="Matoyama H."/>
            <person name="Kishihara T."/>
            <person name="Sato S."/>
            <person name="Kondo I."/>
            <person name="Sano M."/>
            <person name="Kato G."/>
        </authorList>
    </citation>
    <scope>NUCLEOTIDE SEQUENCE [LARGE SCALE GENOMIC DNA]</scope>
    <source>
        <strain evidence="3 4">NGTWSNA01</strain>
    </source>
</reference>
<dbReference type="PANTHER" id="PTHR46268">
    <property type="entry name" value="STRESS RESPONSE PROTEIN NHAX"/>
    <property type="match status" value="1"/>
</dbReference>
<gene>
    <name evidence="3" type="ORF">NGTWS1702_12600</name>
</gene>
<sequence>MATPSGEDGLELGIRLARTVGAQLDIVIVLPPDRVLPGMVPIGGYEEILTERANEWLQQAAARVPEEIETTTHVVFNESFAQGLLTEAERLDAEVIVVGAAGDGLIGRHSIGSVTGELLHCSTVPLALAPRGLRDSTVERVRDVTLAIGTRPGDGLALDTSVLASRAAGTPLRLVSLVALDPIFGSMREEDGSLRDRAHAHARLMFDAAKAVLPEGFPVTSTITDGSTIEEAVNKLEWHEGDLIVVGSSRLAPPRRLFLGSTAAKMLRVLEVPMIVIPRPETASDAEEEAQP</sequence>
<proteinExistence type="inferred from homology"/>
<dbReference type="Gene3D" id="3.40.50.620">
    <property type="entry name" value="HUPs"/>
    <property type="match status" value="2"/>
</dbReference>
<dbReference type="InterPro" id="IPR014729">
    <property type="entry name" value="Rossmann-like_a/b/a_fold"/>
</dbReference>
<dbReference type="InterPro" id="IPR006015">
    <property type="entry name" value="Universal_stress_UspA"/>
</dbReference>
<evidence type="ECO:0000313" key="4">
    <source>
        <dbReference type="Proteomes" id="UP001060504"/>
    </source>
</evidence>
<feature type="domain" description="UspA" evidence="2">
    <location>
        <begin position="5"/>
        <end position="128"/>
    </location>
</feature>
<dbReference type="CDD" id="cd00293">
    <property type="entry name" value="USP-like"/>
    <property type="match status" value="2"/>
</dbReference>
<dbReference type="Pfam" id="PF00582">
    <property type="entry name" value="Usp"/>
    <property type="match status" value="2"/>
</dbReference>
<feature type="domain" description="UspA" evidence="2">
    <location>
        <begin position="146"/>
        <end position="278"/>
    </location>
</feature>
<organism evidence="3 4">
    <name type="scientific">Mycolicibacterium cyprinidarum</name>
    <dbReference type="NCBI Taxonomy" id="2860311"/>
    <lineage>
        <taxon>Bacteria</taxon>
        <taxon>Bacillati</taxon>
        <taxon>Actinomycetota</taxon>
        <taxon>Actinomycetes</taxon>
        <taxon>Mycobacteriales</taxon>
        <taxon>Mycobacteriaceae</taxon>
        <taxon>Mycolicibacterium</taxon>
    </lineage>
</organism>
<protein>
    <submittedName>
        <fullName evidence="3">Universal stress protein UspA</fullName>
    </submittedName>
</protein>
<dbReference type="InterPro" id="IPR006016">
    <property type="entry name" value="UspA"/>
</dbReference>
<dbReference type="PRINTS" id="PR01438">
    <property type="entry name" value="UNVRSLSTRESS"/>
</dbReference>
<comment type="similarity">
    <text evidence="1">Belongs to the universal stress protein A family.</text>
</comment>
<accession>A0ABQ4V7T3</accession>
<evidence type="ECO:0000259" key="2">
    <source>
        <dbReference type="Pfam" id="PF00582"/>
    </source>
</evidence>
<dbReference type="Proteomes" id="UP001060504">
    <property type="component" value="Unassembled WGS sequence"/>
</dbReference>
<dbReference type="EMBL" id="BPRH01001335">
    <property type="protein sequence ID" value="GJF12969.1"/>
    <property type="molecule type" value="Genomic_DNA"/>
</dbReference>
<name>A0ABQ4V7T3_9MYCO</name>